<dbReference type="AlphaFoldDB" id="A0A0E9UG93"/>
<reference evidence="1" key="2">
    <citation type="journal article" date="2015" name="Fish Shellfish Immunol.">
        <title>Early steps in the European eel (Anguilla anguilla)-Vibrio vulnificus interaction in the gills: Role of the RtxA13 toxin.</title>
        <authorList>
            <person name="Callol A."/>
            <person name="Pajuelo D."/>
            <person name="Ebbesson L."/>
            <person name="Teles M."/>
            <person name="MacKenzie S."/>
            <person name="Amaro C."/>
        </authorList>
    </citation>
    <scope>NUCLEOTIDE SEQUENCE</scope>
</reference>
<name>A0A0E9UG93_ANGAN</name>
<protein>
    <submittedName>
        <fullName evidence="1">Uncharacterized protein</fullName>
    </submittedName>
</protein>
<accession>A0A0E9UG93</accession>
<proteinExistence type="predicted"/>
<evidence type="ECO:0000313" key="1">
    <source>
        <dbReference type="EMBL" id="JAH64250.1"/>
    </source>
</evidence>
<reference evidence="1" key="1">
    <citation type="submission" date="2014-11" db="EMBL/GenBank/DDBJ databases">
        <authorList>
            <person name="Amaro Gonzalez C."/>
        </authorList>
    </citation>
    <scope>NUCLEOTIDE SEQUENCE</scope>
</reference>
<sequence length="58" mass="6826">MHIAVFICLLIRQTKINDICGLILDSYSFRMLIHWYRKPLIPSSEVGNCKKESYLIIK</sequence>
<dbReference type="EMBL" id="GBXM01044327">
    <property type="protein sequence ID" value="JAH64250.1"/>
    <property type="molecule type" value="Transcribed_RNA"/>
</dbReference>
<organism evidence="1">
    <name type="scientific">Anguilla anguilla</name>
    <name type="common">European freshwater eel</name>
    <name type="synonym">Muraena anguilla</name>
    <dbReference type="NCBI Taxonomy" id="7936"/>
    <lineage>
        <taxon>Eukaryota</taxon>
        <taxon>Metazoa</taxon>
        <taxon>Chordata</taxon>
        <taxon>Craniata</taxon>
        <taxon>Vertebrata</taxon>
        <taxon>Euteleostomi</taxon>
        <taxon>Actinopterygii</taxon>
        <taxon>Neopterygii</taxon>
        <taxon>Teleostei</taxon>
        <taxon>Anguilliformes</taxon>
        <taxon>Anguillidae</taxon>
        <taxon>Anguilla</taxon>
    </lineage>
</organism>